<proteinExistence type="predicted"/>
<accession>A0A7C8M7K2</accession>
<keyword evidence="2" id="KW-1185">Reference proteome</keyword>
<dbReference type="Gene3D" id="3.30.70.100">
    <property type="match status" value="2"/>
</dbReference>
<dbReference type="AlphaFoldDB" id="A0A7C8M7K2"/>
<name>A0A7C8M7K2_9PLEO</name>
<dbReference type="PANTHER" id="PTHR42052:SF1">
    <property type="entry name" value="ABM DOMAIN-CONTAINING PROTEIN"/>
    <property type="match status" value="1"/>
</dbReference>
<reference evidence="1 2" key="1">
    <citation type="submission" date="2020-01" db="EMBL/GenBank/DDBJ databases">
        <authorList>
            <consortium name="DOE Joint Genome Institute"/>
            <person name="Haridas S."/>
            <person name="Albert R."/>
            <person name="Binder M."/>
            <person name="Bloem J."/>
            <person name="Labutti K."/>
            <person name="Salamov A."/>
            <person name="Andreopoulos B."/>
            <person name="Baker S.E."/>
            <person name="Barry K."/>
            <person name="Bills G."/>
            <person name="Bluhm B.H."/>
            <person name="Cannon C."/>
            <person name="Castanera R."/>
            <person name="Culley D.E."/>
            <person name="Daum C."/>
            <person name="Ezra D."/>
            <person name="Gonzalez J.B."/>
            <person name="Henrissat B."/>
            <person name="Kuo A."/>
            <person name="Liang C."/>
            <person name="Lipzen A."/>
            <person name="Lutzoni F."/>
            <person name="Magnuson J."/>
            <person name="Mondo S."/>
            <person name="Nolan M."/>
            <person name="Ohm R."/>
            <person name="Pangilinan J."/>
            <person name="Park H.-J.H."/>
            <person name="Ramirez L."/>
            <person name="Alfaro M."/>
            <person name="Sun H."/>
            <person name="Tritt A."/>
            <person name="Yoshinaga Y."/>
            <person name="Zwiers L.-H.L."/>
            <person name="Turgeon B.G."/>
            <person name="Goodwin S.B."/>
            <person name="Spatafora J.W."/>
            <person name="Crous P.W."/>
            <person name="Grigoriev I.V."/>
        </authorList>
    </citation>
    <scope>NUCLEOTIDE SEQUENCE [LARGE SCALE GENOMIC DNA]</scope>
    <source>
        <strain evidence="1 2">CBS 611.86</strain>
    </source>
</reference>
<dbReference type="Proteomes" id="UP000481861">
    <property type="component" value="Unassembled WGS sequence"/>
</dbReference>
<dbReference type="SUPFAM" id="SSF54909">
    <property type="entry name" value="Dimeric alpha+beta barrel"/>
    <property type="match status" value="1"/>
</dbReference>
<gene>
    <name evidence="1" type="ORF">BDV95DRAFT_497046</name>
</gene>
<evidence type="ECO:0000313" key="2">
    <source>
        <dbReference type="Proteomes" id="UP000481861"/>
    </source>
</evidence>
<dbReference type="InterPro" id="IPR011008">
    <property type="entry name" value="Dimeric_a/b-barrel"/>
</dbReference>
<evidence type="ECO:0000313" key="1">
    <source>
        <dbReference type="EMBL" id="KAF2869595.1"/>
    </source>
</evidence>
<evidence type="ECO:0008006" key="3">
    <source>
        <dbReference type="Google" id="ProtNLM"/>
    </source>
</evidence>
<protein>
    <recommendedName>
        <fullName evidence="3">ABM domain-containing protein</fullName>
    </recommendedName>
</protein>
<organism evidence="1 2">
    <name type="scientific">Massariosphaeria phaeospora</name>
    <dbReference type="NCBI Taxonomy" id="100035"/>
    <lineage>
        <taxon>Eukaryota</taxon>
        <taxon>Fungi</taxon>
        <taxon>Dikarya</taxon>
        <taxon>Ascomycota</taxon>
        <taxon>Pezizomycotina</taxon>
        <taxon>Dothideomycetes</taxon>
        <taxon>Pleosporomycetidae</taxon>
        <taxon>Pleosporales</taxon>
        <taxon>Pleosporales incertae sedis</taxon>
        <taxon>Massariosphaeria</taxon>
    </lineage>
</organism>
<dbReference type="PANTHER" id="PTHR42052">
    <property type="entry name" value="ABM DOMAIN-CONTAINING PROTEIN"/>
    <property type="match status" value="1"/>
</dbReference>
<dbReference type="EMBL" id="JAADJZ010000015">
    <property type="protein sequence ID" value="KAF2869595.1"/>
    <property type="molecule type" value="Genomic_DNA"/>
</dbReference>
<comment type="caution">
    <text evidence="1">The sequence shown here is derived from an EMBL/GenBank/DDBJ whole genome shotgun (WGS) entry which is preliminary data.</text>
</comment>
<sequence>MPLTELALLHLTPPTILTSPHLLAGLARAKSAMQRFTGRSMSFLQQVEDPACIYIIGEWESLAQHMDEFIPSAENQATLQSLQGMFTIAVFEHIDVALAALPVGRNGGLGKETGTVVRIERYFVKEGAEAKAGFMDVVRENLGYMREYVTEGVVGGGWRVDKEDGKEEFVLVSPWKSVEQHAGFAETEGFRKLSALWEFVDGTDTKHATLVDI</sequence>
<dbReference type="OrthoDB" id="3542212at2759"/>